<evidence type="ECO:0000259" key="1">
    <source>
        <dbReference type="Pfam" id="PF01844"/>
    </source>
</evidence>
<dbReference type="EMBL" id="JAGUCO010000024">
    <property type="protein sequence ID" value="MBS2100548.1"/>
    <property type="molecule type" value="Genomic_DNA"/>
</dbReference>
<feature type="domain" description="HNH" evidence="1">
    <location>
        <begin position="47"/>
        <end position="81"/>
    </location>
</feature>
<dbReference type="CDD" id="cd00085">
    <property type="entry name" value="HNHc"/>
    <property type="match status" value="1"/>
</dbReference>
<dbReference type="Proteomes" id="UP000708576">
    <property type="component" value="Unassembled WGS sequence"/>
</dbReference>
<dbReference type="InterPro" id="IPR002711">
    <property type="entry name" value="HNH"/>
</dbReference>
<proteinExistence type="predicted"/>
<evidence type="ECO:0000313" key="3">
    <source>
        <dbReference type="Proteomes" id="UP000708576"/>
    </source>
</evidence>
<dbReference type="Pfam" id="PF01844">
    <property type="entry name" value="HNH"/>
    <property type="match status" value="1"/>
</dbReference>
<organism evidence="2 3">
    <name type="scientific">Carboxylicivirga linearis</name>
    <dbReference type="NCBI Taxonomy" id="1628157"/>
    <lineage>
        <taxon>Bacteria</taxon>
        <taxon>Pseudomonadati</taxon>
        <taxon>Bacteroidota</taxon>
        <taxon>Bacteroidia</taxon>
        <taxon>Marinilabiliales</taxon>
        <taxon>Marinilabiliaceae</taxon>
        <taxon>Carboxylicivirga</taxon>
    </lineage>
</organism>
<dbReference type="GO" id="GO:0004519">
    <property type="term" value="F:endonuclease activity"/>
    <property type="evidence" value="ECO:0007669"/>
    <property type="project" value="UniProtKB-KW"/>
</dbReference>
<evidence type="ECO:0000313" key="2">
    <source>
        <dbReference type="EMBL" id="MBS2100548.1"/>
    </source>
</evidence>
<keyword evidence="2" id="KW-0378">Hydrolase</keyword>
<comment type="caution">
    <text evidence="2">The sequence shown here is derived from an EMBL/GenBank/DDBJ whole genome shotgun (WGS) entry which is preliminary data.</text>
</comment>
<name>A0ABS5K080_9BACT</name>
<reference evidence="2 3" key="1">
    <citation type="journal article" date="2015" name="Int. J. Syst. Evol. Microbiol.">
        <title>Carboxylicivirga linearis sp. nov., isolated from a sea cucumber culture pond.</title>
        <authorList>
            <person name="Wang F.Q."/>
            <person name="Zhou Y.X."/>
            <person name="Lin X.Z."/>
            <person name="Chen G.J."/>
            <person name="Du Z.J."/>
        </authorList>
    </citation>
    <scope>NUCLEOTIDE SEQUENCE [LARGE SCALE GENOMIC DNA]</scope>
    <source>
        <strain evidence="2 3">FB218</strain>
    </source>
</reference>
<dbReference type="InterPro" id="IPR003615">
    <property type="entry name" value="HNH_nuc"/>
</dbReference>
<gene>
    <name evidence="2" type="ORF">KEM10_19845</name>
</gene>
<dbReference type="RefSeq" id="WP_212218612.1">
    <property type="nucleotide sequence ID" value="NZ_JAGUCO010000024.1"/>
</dbReference>
<accession>A0ABS5K080</accession>
<keyword evidence="3" id="KW-1185">Reference proteome</keyword>
<sequence>MSWTQEQIDAVWEKGTIVPPNKPSEWRKDMAGAWIHYSQFGNTDSQYGWEIDHMKPEALKGSNHIDNLQPLQWQNNRTKGDNYPKSTTSITAKGVDNIEKIQTWFA</sequence>
<keyword evidence="2" id="KW-0540">Nuclease</keyword>
<keyword evidence="2" id="KW-0255">Endonuclease</keyword>
<dbReference type="Gene3D" id="1.10.30.50">
    <property type="match status" value="1"/>
</dbReference>
<protein>
    <submittedName>
        <fullName evidence="2">HNH endonuclease</fullName>
    </submittedName>
</protein>